<organism evidence="4 5">
    <name type="scientific">Sinorhizobium glycinis</name>
    <dbReference type="NCBI Taxonomy" id="1472378"/>
    <lineage>
        <taxon>Bacteria</taxon>
        <taxon>Pseudomonadati</taxon>
        <taxon>Pseudomonadota</taxon>
        <taxon>Alphaproteobacteria</taxon>
        <taxon>Hyphomicrobiales</taxon>
        <taxon>Rhizobiaceae</taxon>
        <taxon>Sinorhizobium/Ensifer group</taxon>
        <taxon>Sinorhizobium</taxon>
    </lineage>
</organism>
<evidence type="ECO:0000313" key="4">
    <source>
        <dbReference type="EMBL" id="OAP36603.1"/>
    </source>
</evidence>
<protein>
    <submittedName>
        <fullName evidence="4">Uncharacterized protein</fullName>
    </submittedName>
</protein>
<dbReference type="STRING" id="1472378.AU381_19125"/>
<dbReference type="Pfam" id="PF11972">
    <property type="entry name" value="HTH_13"/>
    <property type="match status" value="1"/>
</dbReference>
<feature type="domain" description="HTH DNA binding" evidence="3">
    <location>
        <begin position="328"/>
        <end position="381"/>
    </location>
</feature>
<dbReference type="OrthoDB" id="7989940at2"/>
<dbReference type="RefSeq" id="WP_064243829.1">
    <property type="nucleotide sequence ID" value="NZ_LPUX01000064.1"/>
</dbReference>
<accession>A0A178XP92</accession>
<sequence>MRYETPDPLHPALLPGLIAAEDGLARLDERAARHAVAEGFRERGQFFDAAAALWVAGELVHVEDIVLHDSHMDARAPSHELTIAHAVLRARRRLELAEPGWALTSTGLNALSGEQRANEGHTEAPSMQPGCEEGLESADDADDNPLASEFAELDAALARSQRLLDDIHVGSLPEAEPRSSTERAASEPPGQLGLLFDEDWDEAARLDAWRGVLAAADQLPACLGAAALFDAWERIEPLRRQHWLGSLLVGAYLRSRGKVASHVLAFNMGLKTIRHERRRSKDRLTRLNAFLEAMTVAADLGLRELDRLSLARTQMEMRIKDRRSNSNLPGLIDLVLSRPIVSTAMIARHLGVTQRGALNLVRELGVREITGRGRYRGWGVI</sequence>
<name>A0A178XP92_9HYPH</name>
<reference evidence="4 5" key="1">
    <citation type="journal article" date="2016" name="Int. J. Syst. Evol. Microbiol.">
        <title>Ensifer glycinis sp. nov., an novel rhizobial species associated with Glycine spp.</title>
        <authorList>
            <person name="Yan H."/>
            <person name="Yan J."/>
            <person name="Sui X.H."/>
            <person name="Wang E.T."/>
            <person name="Chen W.X."/>
            <person name="Zhang X.X."/>
            <person name="Chen W.F."/>
        </authorList>
    </citation>
    <scope>NUCLEOTIDE SEQUENCE [LARGE SCALE GENOMIC DNA]</scope>
    <source>
        <strain evidence="4 5">CCBAU 23380</strain>
    </source>
</reference>
<proteinExistence type="predicted"/>
<gene>
    <name evidence="4" type="ORF">AU381_19125</name>
</gene>
<evidence type="ECO:0000259" key="3">
    <source>
        <dbReference type="Pfam" id="PF11972"/>
    </source>
</evidence>
<feature type="compositionally biased region" description="Acidic residues" evidence="1">
    <location>
        <begin position="133"/>
        <end position="143"/>
    </location>
</feature>
<feature type="region of interest" description="Disordered" evidence="1">
    <location>
        <begin position="171"/>
        <end position="192"/>
    </location>
</feature>
<dbReference type="AlphaFoldDB" id="A0A178XP92"/>
<keyword evidence="5" id="KW-1185">Reference proteome</keyword>
<comment type="caution">
    <text evidence="4">The sequence shown here is derived from an EMBL/GenBank/DDBJ whole genome shotgun (WGS) entry which is preliminary data.</text>
</comment>
<dbReference type="EMBL" id="LPUX01000064">
    <property type="protein sequence ID" value="OAP36603.1"/>
    <property type="molecule type" value="Genomic_DNA"/>
</dbReference>
<evidence type="ECO:0000256" key="1">
    <source>
        <dbReference type="SAM" id="MobiDB-lite"/>
    </source>
</evidence>
<feature type="compositionally biased region" description="Basic and acidic residues" evidence="1">
    <location>
        <begin position="175"/>
        <end position="185"/>
    </location>
</feature>
<feature type="domain" description="DUF1612" evidence="2">
    <location>
        <begin position="194"/>
        <end position="320"/>
    </location>
</feature>
<feature type="region of interest" description="Disordered" evidence="1">
    <location>
        <begin position="115"/>
        <end position="143"/>
    </location>
</feature>
<dbReference type="InterPro" id="IPR048017">
    <property type="entry name" value="Y4cF-like"/>
</dbReference>
<dbReference type="InterPro" id="IPR021068">
    <property type="entry name" value="HTH_DNA-bd"/>
</dbReference>
<dbReference type="InterPro" id="IPR011670">
    <property type="entry name" value="DUF1612"/>
</dbReference>
<dbReference type="NCBIfam" id="NF040876">
    <property type="entry name" value="RHE_PE00001_fam"/>
    <property type="match status" value="1"/>
</dbReference>
<evidence type="ECO:0000313" key="5">
    <source>
        <dbReference type="Proteomes" id="UP000094025"/>
    </source>
</evidence>
<evidence type="ECO:0000259" key="2">
    <source>
        <dbReference type="Pfam" id="PF07756"/>
    </source>
</evidence>
<dbReference type="Proteomes" id="UP000094025">
    <property type="component" value="Unassembled WGS sequence"/>
</dbReference>
<dbReference type="Pfam" id="PF07756">
    <property type="entry name" value="DUF1612"/>
    <property type="match status" value="1"/>
</dbReference>